<evidence type="ECO:0000256" key="1">
    <source>
        <dbReference type="ARBA" id="ARBA00022801"/>
    </source>
</evidence>
<dbReference type="InterPro" id="IPR033556">
    <property type="entry name" value="PLA"/>
</dbReference>
<comment type="caution">
    <text evidence="3">The sequence shown here is derived from an EMBL/GenBank/DDBJ whole genome shotgun (WGS) entry which is preliminary data.</text>
</comment>
<keyword evidence="4" id="KW-1185">Reference proteome</keyword>
<dbReference type="EMBL" id="JBBPBN010000544">
    <property type="protein sequence ID" value="KAK8484717.1"/>
    <property type="molecule type" value="Genomic_DNA"/>
</dbReference>
<evidence type="ECO:0000256" key="2">
    <source>
        <dbReference type="RuleBase" id="RU367093"/>
    </source>
</evidence>
<keyword evidence="1 2" id="KW-0378">Hydrolase</keyword>
<name>A0ABR1ZVH9_9ROSI</name>
<proteinExistence type="inferred from homology"/>
<organism evidence="3 4">
    <name type="scientific">Hibiscus sabdariffa</name>
    <name type="common">roselle</name>
    <dbReference type="NCBI Taxonomy" id="183260"/>
    <lineage>
        <taxon>Eukaryota</taxon>
        <taxon>Viridiplantae</taxon>
        <taxon>Streptophyta</taxon>
        <taxon>Embryophyta</taxon>
        <taxon>Tracheophyta</taxon>
        <taxon>Spermatophyta</taxon>
        <taxon>Magnoliopsida</taxon>
        <taxon>eudicotyledons</taxon>
        <taxon>Gunneridae</taxon>
        <taxon>Pentapetalae</taxon>
        <taxon>rosids</taxon>
        <taxon>malvids</taxon>
        <taxon>Malvales</taxon>
        <taxon>Malvaceae</taxon>
        <taxon>Malvoideae</taxon>
        <taxon>Hibiscus</taxon>
    </lineage>
</organism>
<keyword evidence="2" id="KW-0443">Lipid metabolism</keyword>
<evidence type="ECO:0000313" key="4">
    <source>
        <dbReference type="Proteomes" id="UP001396334"/>
    </source>
</evidence>
<gene>
    <name evidence="3" type="ORF">V6N11_014466</name>
</gene>
<evidence type="ECO:0000313" key="3">
    <source>
        <dbReference type="EMBL" id="KAK8484717.1"/>
    </source>
</evidence>
<dbReference type="InterPro" id="IPR029058">
    <property type="entry name" value="AB_hydrolase_fold"/>
</dbReference>
<sequence length="176" mass="19998">MASSIASRWRELSGEKNWEGLLNNPIEPDLRRYVIHYGERTMATRYLLNKDIQSTGYLHSLHPEDVFFISAALQNNNIFKYAVTQFFDAASNASESAWFGYVAVSTNDGKVDLEGETFWLLGEERKRMRSGSIISTSFNCRPSNYLGMITTQKFTPTSFLFTPKPTPKPLPVLGNR</sequence>
<dbReference type="Proteomes" id="UP001396334">
    <property type="component" value="Unassembled WGS sequence"/>
</dbReference>
<dbReference type="PANTHER" id="PTHR31828:SF20">
    <property type="entry name" value="PHOSPHOLIPASE A1"/>
    <property type="match status" value="1"/>
</dbReference>
<protein>
    <recommendedName>
        <fullName evidence="2">Phospholipase A1</fullName>
        <ecNumber evidence="2">3.1.1.-</ecNumber>
    </recommendedName>
</protein>
<keyword evidence="2" id="KW-0442">Lipid degradation</keyword>
<comment type="function">
    <text evidence="2">Acylhydrolase that catalyzes the hydrolysis of phospholipids at the sn-1 position.</text>
</comment>
<dbReference type="PANTHER" id="PTHR31828">
    <property type="entry name" value="PHOSPHOLIPASE A1-IIGAMMA"/>
    <property type="match status" value="1"/>
</dbReference>
<accession>A0ABR1ZVH9</accession>
<reference evidence="3 4" key="1">
    <citation type="journal article" date="2024" name="G3 (Bethesda)">
        <title>Genome assembly of Hibiscus sabdariffa L. provides insights into metabolisms of medicinal natural products.</title>
        <authorList>
            <person name="Kim T."/>
        </authorList>
    </citation>
    <scope>NUCLEOTIDE SEQUENCE [LARGE SCALE GENOMIC DNA]</scope>
    <source>
        <strain evidence="3">TK-2024</strain>
        <tissue evidence="3">Old leaves</tissue>
    </source>
</reference>
<dbReference type="EC" id="3.1.1.-" evidence="2"/>
<dbReference type="Gene3D" id="3.40.50.1820">
    <property type="entry name" value="alpha/beta hydrolase"/>
    <property type="match status" value="1"/>
</dbReference>
<comment type="similarity">
    <text evidence="2">Belongs to the AB hydrolase superfamily. Lipase family.</text>
</comment>